<evidence type="ECO:0000313" key="2">
    <source>
        <dbReference type="Proteomes" id="UP001152607"/>
    </source>
</evidence>
<dbReference type="AlphaFoldDB" id="A0A9W4UHH4"/>
<dbReference type="EMBL" id="CAOQHR010000005">
    <property type="protein sequence ID" value="CAI6335414.1"/>
    <property type="molecule type" value="Genomic_DNA"/>
</dbReference>
<proteinExistence type="predicted"/>
<comment type="caution">
    <text evidence="1">The sequence shown here is derived from an EMBL/GenBank/DDBJ whole genome shotgun (WGS) entry which is preliminary data.</text>
</comment>
<sequence length="112" mass="12448">MAATLLHTRLYIASQYIAVPTEPLTLYNLDNLNSVGYRGGEDVYLTSDIDISTNLDWLKGCTVEKDGGTGKQKTGVIILVDKGEGVVDVFYFYFWAFNYGGTILERQLGELL</sequence>
<accession>A0A9W4UHH4</accession>
<organism evidence="1 2">
    <name type="scientific">Periconia digitata</name>
    <dbReference type="NCBI Taxonomy" id="1303443"/>
    <lineage>
        <taxon>Eukaryota</taxon>
        <taxon>Fungi</taxon>
        <taxon>Dikarya</taxon>
        <taxon>Ascomycota</taxon>
        <taxon>Pezizomycotina</taxon>
        <taxon>Dothideomycetes</taxon>
        <taxon>Pleosporomycetidae</taxon>
        <taxon>Pleosporales</taxon>
        <taxon>Massarineae</taxon>
        <taxon>Periconiaceae</taxon>
        <taxon>Periconia</taxon>
    </lineage>
</organism>
<dbReference type="OrthoDB" id="188042at2759"/>
<reference evidence="1" key="1">
    <citation type="submission" date="2023-01" db="EMBL/GenBank/DDBJ databases">
        <authorList>
            <person name="Van Ghelder C."/>
            <person name="Rancurel C."/>
        </authorList>
    </citation>
    <scope>NUCLEOTIDE SEQUENCE</scope>
    <source>
        <strain evidence="1">CNCM I-4278</strain>
    </source>
</reference>
<gene>
    <name evidence="1" type="ORF">PDIGIT_LOCUS8495</name>
</gene>
<protein>
    <submittedName>
        <fullName evidence="1">Uncharacterized protein</fullName>
    </submittedName>
</protein>
<keyword evidence="2" id="KW-1185">Reference proteome</keyword>
<dbReference type="Proteomes" id="UP001152607">
    <property type="component" value="Unassembled WGS sequence"/>
</dbReference>
<name>A0A9W4UHH4_9PLEO</name>
<evidence type="ECO:0000313" key="1">
    <source>
        <dbReference type="EMBL" id="CAI6335414.1"/>
    </source>
</evidence>